<reference evidence="1 2" key="1">
    <citation type="submission" date="2019-06" db="EMBL/GenBank/DDBJ databases">
        <title>Whole genome shotgun sequence of Pseudonocardia saturnea NBRC 14499.</title>
        <authorList>
            <person name="Hosoyama A."/>
            <person name="Uohara A."/>
            <person name="Ohji S."/>
            <person name="Ichikawa N."/>
        </authorList>
    </citation>
    <scope>NUCLEOTIDE SEQUENCE [LARGE SCALE GENOMIC DNA]</scope>
    <source>
        <strain evidence="1 2">NBRC 14499</strain>
    </source>
</reference>
<protein>
    <submittedName>
        <fullName evidence="1">Uncharacterized protein</fullName>
    </submittedName>
</protein>
<sequence length="47" mass="4989">MERSGPNSAAGYDIGRFVDPDGTDRFREALLSIVRSGAQVPVPQPGT</sequence>
<name>A0ABQ0S3L6_9PSEU</name>
<organism evidence="1 2">
    <name type="scientific">Pseudonocardia saturnea</name>
    <dbReference type="NCBI Taxonomy" id="33909"/>
    <lineage>
        <taxon>Bacteria</taxon>
        <taxon>Bacillati</taxon>
        <taxon>Actinomycetota</taxon>
        <taxon>Actinomycetes</taxon>
        <taxon>Pseudonocardiales</taxon>
        <taxon>Pseudonocardiaceae</taxon>
        <taxon>Pseudonocardia</taxon>
    </lineage>
</organism>
<accession>A0ABQ0S3L6</accession>
<proteinExistence type="predicted"/>
<dbReference type="RefSeq" id="WP_158092326.1">
    <property type="nucleotide sequence ID" value="NZ_BJNH01000056.1"/>
</dbReference>
<keyword evidence="2" id="KW-1185">Reference proteome</keyword>
<gene>
    <name evidence="1" type="ORF">PSA01_45380</name>
</gene>
<evidence type="ECO:0000313" key="1">
    <source>
        <dbReference type="EMBL" id="GEC27509.1"/>
    </source>
</evidence>
<dbReference type="Proteomes" id="UP000320693">
    <property type="component" value="Unassembled WGS sequence"/>
</dbReference>
<dbReference type="EMBL" id="BJNH01000056">
    <property type="protein sequence ID" value="GEC27509.1"/>
    <property type="molecule type" value="Genomic_DNA"/>
</dbReference>
<evidence type="ECO:0000313" key="2">
    <source>
        <dbReference type="Proteomes" id="UP000320693"/>
    </source>
</evidence>
<comment type="caution">
    <text evidence="1">The sequence shown here is derived from an EMBL/GenBank/DDBJ whole genome shotgun (WGS) entry which is preliminary data.</text>
</comment>